<evidence type="ECO:0000313" key="2">
    <source>
        <dbReference type="EMBL" id="QJA79514.1"/>
    </source>
</evidence>
<dbReference type="EMBL" id="MT142384">
    <property type="protein sequence ID" value="QJA79514.1"/>
    <property type="molecule type" value="Genomic_DNA"/>
</dbReference>
<gene>
    <name evidence="2" type="ORF">MM415A00869_0012</name>
    <name evidence="1" type="ORF">MM415B00170_0004</name>
</gene>
<dbReference type="AlphaFoldDB" id="A0A6M3JET2"/>
<reference evidence="1" key="1">
    <citation type="submission" date="2020-03" db="EMBL/GenBank/DDBJ databases">
        <title>The deep terrestrial virosphere.</title>
        <authorList>
            <person name="Holmfeldt K."/>
            <person name="Nilsson E."/>
            <person name="Simone D."/>
            <person name="Lopez-Fernandez M."/>
            <person name="Wu X."/>
            <person name="de Brujin I."/>
            <person name="Lundin D."/>
            <person name="Andersson A."/>
            <person name="Bertilsson S."/>
            <person name="Dopson M."/>
        </authorList>
    </citation>
    <scope>NUCLEOTIDE SEQUENCE</scope>
    <source>
        <strain evidence="2">MM415A00869</strain>
        <strain evidence="1">MM415B00170</strain>
    </source>
</reference>
<dbReference type="EMBL" id="MT141575">
    <property type="protein sequence ID" value="QJA67695.1"/>
    <property type="molecule type" value="Genomic_DNA"/>
</dbReference>
<accession>A0A6M3JET2</accession>
<sequence length="178" mass="19550">MKKVLLAIVVMLALCGVVKADGFTVWGLTENKVGLEDNGITGRVGYQYDFIEAILGSTWRPDYDAEGDISPPQVFSLGVIAHMADVIDANNPIPWVPEFLLTFINDEMVAQPYFGFQGSFNIDSDAGFTGAIVGIQTKTKAENKSAMVFELAYNNNFLDLKAVPDNEIVFSFGFRFGF</sequence>
<name>A0A6M3JET2_9ZZZZ</name>
<protein>
    <recommendedName>
        <fullName evidence="3">Outer membrane protein beta-barrel domain-containing protein</fullName>
    </recommendedName>
</protein>
<organism evidence="1">
    <name type="scientific">viral metagenome</name>
    <dbReference type="NCBI Taxonomy" id="1070528"/>
    <lineage>
        <taxon>unclassified sequences</taxon>
        <taxon>metagenomes</taxon>
        <taxon>organismal metagenomes</taxon>
    </lineage>
</organism>
<evidence type="ECO:0000313" key="1">
    <source>
        <dbReference type="EMBL" id="QJA67695.1"/>
    </source>
</evidence>
<evidence type="ECO:0008006" key="3">
    <source>
        <dbReference type="Google" id="ProtNLM"/>
    </source>
</evidence>
<proteinExistence type="predicted"/>